<dbReference type="STRING" id="7375.A0A0L0BSM8"/>
<evidence type="ECO:0000256" key="10">
    <source>
        <dbReference type="ARBA" id="ARBA00037624"/>
    </source>
</evidence>
<keyword evidence="14" id="KW-1185">Reference proteome</keyword>
<dbReference type="PANTHER" id="PTHR13931:SF16">
    <property type="entry name" value="UBIQUITIN CONJUGATION FACTOR E4 A"/>
    <property type="match status" value="1"/>
</dbReference>
<comment type="similarity">
    <text evidence="4">Belongs to the ubiquitin conjugation factor E4 family.</text>
</comment>
<comment type="catalytic activity">
    <reaction evidence="1">
        <text>S-ubiquitinyl-[E2 ubiquitin-conjugating enzyme]-L-cysteine + [acceptor protein]-L-lysine = [E2 ubiquitin-conjugating enzyme]-L-cysteine + N(6)-ubiquitinyl-[acceptor protein]-L-lysine.</text>
        <dbReference type="EC" id="2.3.2.27"/>
    </reaction>
</comment>
<evidence type="ECO:0000256" key="7">
    <source>
        <dbReference type="ARBA" id="ARBA00022679"/>
    </source>
</evidence>
<evidence type="ECO:0000313" key="13">
    <source>
        <dbReference type="EMBL" id="KNC22229.1"/>
    </source>
</evidence>
<dbReference type="InterPro" id="IPR045132">
    <property type="entry name" value="UBE4"/>
</dbReference>
<evidence type="ECO:0000313" key="14">
    <source>
        <dbReference type="Proteomes" id="UP000037069"/>
    </source>
</evidence>
<dbReference type="EMBL" id="JRES01001533">
    <property type="protein sequence ID" value="KNC22229.1"/>
    <property type="molecule type" value="Genomic_DNA"/>
</dbReference>
<dbReference type="SUPFAM" id="SSF57850">
    <property type="entry name" value="RING/U-box"/>
    <property type="match status" value="1"/>
</dbReference>
<dbReference type="InterPro" id="IPR013083">
    <property type="entry name" value="Znf_RING/FYVE/PHD"/>
</dbReference>
<comment type="caution">
    <text evidence="13">The sequence shown here is derived from an EMBL/GenBank/DDBJ whole genome shotgun (WGS) entry which is preliminary data.</text>
</comment>
<dbReference type="FunFam" id="3.30.40.10:FF:000055">
    <property type="entry name" value="Ubiquitin conjugation factor e4 a"/>
    <property type="match status" value="1"/>
</dbReference>
<dbReference type="PANTHER" id="PTHR13931">
    <property type="entry name" value="UBIQUITINATION FACTOR E4"/>
    <property type="match status" value="1"/>
</dbReference>
<dbReference type="GO" id="GO:0005737">
    <property type="term" value="C:cytoplasm"/>
    <property type="evidence" value="ECO:0007669"/>
    <property type="project" value="UniProtKB-SubCell"/>
</dbReference>
<name>A0A0L0BSM8_LUCCU</name>
<organism evidence="13 14">
    <name type="scientific">Lucilia cuprina</name>
    <name type="common">Green bottle fly</name>
    <name type="synonym">Australian sheep blowfly</name>
    <dbReference type="NCBI Taxonomy" id="7375"/>
    <lineage>
        <taxon>Eukaryota</taxon>
        <taxon>Metazoa</taxon>
        <taxon>Ecdysozoa</taxon>
        <taxon>Arthropoda</taxon>
        <taxon>Hexapoda</taxon>
        <taxon>Insecta</taxon>
        <taxon>Pterygota</taxon>
        <taxon>Neoptera</taxon>
        <taxon>Endopterygota</taxon>
        <taxon>Diptera</taxon>
        <taxon>Brachycera</taxon>
        <taxon>Muscomorpha</taxon>
        <taxon>Oestroidea</taxon>
        <taxon>Calliphoridae</taxon>
        <taxon>Luciliinae</taxon>
        <taxon>Lucilia</taxon>
    </lineage>
</organism>
<evidence type="ECO:0000256" key="1">
    <source>
        <dbReference type="ARBA" id="ARBA00000900"/>
    </source>
</evidence>
<evidence type="ECO:0000259" key="12">
    <source>
        <dbReference type="PROSITE" id="PS51698"/>
    </source>
</evidence>
<dbReference type="GO" id="GO:0006511">
    <property type="term" value="P:ubiquitin-dependent protein catabolic process"/>
    <property type="evidence" value="ECO:0007669"/>
    <property type="project" value="InterPro"/>
</dbReference>
<dbReference type="SMART" id="SM00504">
    <property type="entry name" value="Ubox"/>
    <property type="match status" value="1"/>
</dbReference>
<dbReference type="OMA" id="WLTEIAM"/>
<dbReference type="AlphaFoldDB" id="A0A0L0BSM8"/>
<evidence type="ECO:0000256" key="6">
    <source>
        <dbReference type="ARBA" id="ARBA00022490"/>
    </source>
</evidence>
<evidence type="ECO:0000256" key="2">
    <source>
        <dbReference type="ARBA" id="ARBA00004496"/>
    </source>
</evidence>
<evidence type="ECO:0000256" key="9">
    <source>
        <dbReference type="ARBA" id="ARBA00022990"/>
    </source>
</evidence>
<dbReference type="InterPro" id="IPR019474">
    <property type="entry name" value="Ub_conjug_fac_E4_core"/>
</dbReference>
<dbReference type="GO" id="GO:0036503">
    <property type="term" value="P:ERAD pathway"/>
    <property type="evidence" value="ECO:0007669"/>
    <property type="project" value="InterPro"/>
</dbReference>
<proteinExistence type="inferred from homology"/>
<dbReference type="PROSITE" id="PS51698">
    <property type="entry name" value="U_BOX"/>
    <property type="match status" value="1"/>
</dbReference>
<keyword evidence="9" id="KW-0007">Acetylation</keyword>
<keyword evidence="8" id="KW-0833">Ubl conjugation pathway</keyword>
<dbReference type="GO" id="GO:0000151">
    <property type="term" value="C:ubiquitin ligase complex"/>
    <property type="evidence" value="ECO:0007669"/>
    <property type="project" value="InterPro"/>
</dbReference>
<evidence type="ECO:0000256" key="11">
    <source>
        <dbReference type="ARBA" id="ARBA00040077"/>
    </source>
</evidence>
<keyword evidence="6" id="KW-0963">Cytoplasm</keyword>
<dbReference type="Gene3D" id="3.30.40.10">
    <property type="entry name" value="Zinc/RING finger domain, C3HC4 (zinc finger)"/>
    <property type="match status" value="1"/>
</dbReference>
<evidence type="ECO:0000256" key="4">
    <source>
        <dbReference type="ARBA" id="ARBA00007434"/>
    </source>
</evidence>
<feature type="domain" description="U-box" evidence="12">
    <location>
        <begin position="920"/>
        <end position="994"/>
    </location>
</feature>
<dbReference type="Pfam" id="PF10408">
    <property type="entry name" value="Ufd2P_core"/>
    <property type="match status" value="1"/>
</dbReference>
<dbReference type="CDD" id="cd16657">
    <property type="entry name" value="RING-Ubox_UBE4A"/>
    <property type="match status" value="1"/>
</dbReference>
<dbReference type="GO" id="GO:0000209">
    <property type="term" value="P:protein polyubiquitination"/>
    <property type="evidence" value="ECO:0007669"/>
    <property type="project" value="TreeGrafter"/>
</dbReference>
<dbReference type="UniPathway" id="UPA00143"/>
<dbReference type="GO" id="GO:0034450">
    <property type="term" value="F:ubiquitin-ubiquitin ligase activity"/>
    <property type="evidence" value="ECO:0007669"/>
    <property type="project" value="InterPro"/>
</dbReference>
<dbReference type="Proteomes" id="UP000037069">
    <property type="component" value="Unassembled WGS sequence"/>
</dbReference>
<accession>A0A0L0BSM8</accession>
<evidence type="ECO:0000256" key="3">
    <source>
        <dbReference type="ARBA" id="ARBA00004906"/>
    </source>
</evidence>
<comment type="pathway">
    <text evidence="3">Protein modification; protein ubiquitination.</text>
</comment>
<dbReference type="InterPro" id="IPR003613">
    <property type="entry name" value="Ubox_domain"/>
</dbReference>
<sequence length="1011" mass="115727">MANTDNPFAALLGEVKSGIDKNLIEEIFLFTLKKDQSSSTNRALLCLADVIVSDIGVGTEMGEELLGHAIFERLMLTDTKDYLVVGPQAEDALEIDTIIYLHRAFVACELARQRYPERGGECDKINSLIITNASTCMRQPDLYPGRSIWQQWKQLMENSENTDSTDVMDFLVQCIQKIYADDEPLEALGALKANFYPLLGKIQTDISQANLITLKKNVFWLLSFFVRDKRIPQLGEVLIDYTMPNPNTNGGAYMDTLFGHLFSLSIMPKNQNGPYEFFSELSLESKSSDPALWQCMSSHQNELFSLIKQLLVQSPTNKQKTLQWFAKCLHANVARGHLWNNLNAGLNNFVHQNASDAFMIGLTSVLLRLCAPLCEPSMKVLLVDPTYCAVPEDERQAKQVNMIKAFEETCLLPTEENTKRVTAEKFNFVTELFFLTHKAYELSYRASIERFTRMTRELQNLRTAYQDVANTDPNNDMAKNLLRMLKEQMQQYLCLRNCLMEPENDTAILKFFEASAVWLTEIALVSAEECDKQLKESHDFAPHTKFNRELPIKVEFVPDTLRCVPENIIDNIVAYLNFSRHFPPGQFIQMYPSSHDAFFKMIVLFMGSSELVKNPHLRAKLAEALEFFLPKRSTNGTFLTHVFDNHNERLKVVSSLLNVFVSIEMTGQSVQFEQKFNYRRPMYAIMEYLWSKEEYVQCFRDLATEAEANMEAIEPPLFLRFINLLINDAIFLLDESLNNLQQIRQLQEAQSNDEWTNLPHNERQQHLSNLHHLGMLARFDNILGRDTINVLKLITTEIKSIFCHNSMVDRITAMLNYFLLNLVGPQKEKFKVKDKKEFEFDPANTVLEICHIYINLSSSDSFCLAVSQDGRSYSSKLFSYAENILIRIGGGQLIGEMAEFAEKVQKMERQYKQEQEFMADAPDEYLDPIMSTLMLDPVILPSSNVTVDRSTIARHLLSDQTDPFNRAPLTMDKVKPNEALKQEIQNWLAEKRANIAAASVEKSNDATDAKS</sequence>
<protein>
    <recommendedName>
        <fullName evidence="11">Ubiquitin conjugation factor E4 A</fullName>
        <ecNumber evidence="5">2.3.2.27</ecNumber>
    </recommendedName>
</protein>
<dbReference type="EC" id="2.3.2.27" evidence="5"/>
<comment type="function">
    <text evidence="10">Ubiquitin-protein ligase that probably functions as an E3 ligase in conjunction with specific E1 and E2 ligases. May also function as an E4 ligase mediating the assembly of polyubiquitin chains on substrates ubiquitinated by another E3 ubiquitin ligase. Mediates 'Lys-48'-linked polyubiquitination of substrates.</text>
</comment>
<dbReference type="Pfam" id="PF04564">
    <property type="entry name" value="U-box"/>
    <property type="match status" value="1"/>
</dbReference>
<keyword evidence="7" id="KW-0808">Transferase</keyword>
<dbReference type="OrthoDB" id="20295at2759"/>
<dbReference type="GO" id="GO:0005634">
    <property type="term" value="C:nucleus"/>
    <property type="evidence" value="ECO:0007669"/>
    <property type="project" value="TreeGrafter"/>
</dbReference>
<comment type="subcellular location">
    <subcellularLocation>
        <location evidence="2">Cytoplasm</location>
    </subcellularLocation>
</comment>
<reference evidence="13 14" key="1">
    <citation type="journal article" date="2015" name="Nat. Commun.">
        <title>Lucilia cuprina genome unlocks parasitic fly biology to underpin future interventions.</title>
        <authorList>
            <person name="Anstead C.A."/>
            <person name="Korhonen P.K."/>
            <person name="Young N.D."/>
            <person name="Hall R.S."/>
            <person name="Jex A.R."/>
            <person name="Murali S.C."/>
            <person name="Hughes D.S."/>
            <person name="Lee S.F."/>
            <person name="Perry T."/>
            <person name="Stroehlein A.J."/>
            <person name="Ansell B.R."/>
            <person name="Breugelmans B."/>
            <person name="Hofmann A."/>
            <person name="Qu J."/>
            <person name="Dugan S."/>
            <person name="Lee S.L."/>
            <person name="Chao H."/>
            <person name="Dinh H."/>
            <person name="Han Y."/>
            <person name="Doddapaneni H.V."/>
            <person name="Worley K.C."/>
            <person name="Muzny D.M."/>
            <person name="Ioannidis P."/>
            <person name="Waterhouse R.M."/>
            <person name="Zdobnov E.M."/>
            <person name="James P.J."/>
            <person name="Bagnall N.H."/>
            <person name="Kotze A.C."/>
            <person name="Gibbs R.A."/>
            <person name="Richards S."/>
            <person name="Batterham P."/>
            <person name="Gasser R.B."/>
        </authorList>
    </citation>
    <scope>NUCLEOTIDE SEQUENCE [LARGE SCALE GENOMIC DNA]</scope>
    <source>
        <strain evidence="13 14">LS</strain>
        <tissue evidence="13">Full body</tissue>
    </source>
</reference>
<gene>
    <name evidence="13" type="ORF">FF38_01864</name>
</gene>
<evidence type="ECO:0000256" key="8">
    <source>
        <dbReference type="ARBA" id="ARBA00022786"/>
    </source>
</evidence>
<evidence type="ECO:0000256" key="5">
    <source>
        <dbReference type="ARBA" id="ARBA00012483"/>
    </source>
</evidence>